<feature type="compositionally biased region" description="Low complexity" evidence="2">
    <location>
        <begin position="414"/>
        <end position="423"/>
    </location>
</feature>
<gene>
    <name evidence="3" type="ORF">CUNI_LOCUS1799</name>
</gene>
<proteinExistence type="predicted"/>
<sequence length="562" mass="60383">MLVVKMKGENQNASLKKRLTELQDEIKRLSEEQKKIVVRVRENLVKSNPQVQQQQQQQQQQQLQQQSQQLQQQSPVTPIATIGQTLTAIGQPRIVSFPTQGGATILPVGMVAVPLAHMQRPVGVTLHPGNTGSMSQATSISLIPAGIIRGGCNISLSPINSGATISLGNTVSGIIHGSIGVSHLSGTNHINTTTNGSVAGSHLGVVEGCNQNTHPAISSASNGASLVSTVIPSSGTALTNLTNMTNLIIGTNISNGQNGTSHPLSSSTMISGNCAGIVPNTSTVLPMAAATPVNTITVSSSAPGIVISQFPQQPLVQPQLLQQQQQQILQMIQQQQQQQQPQQRLASHTPIKVPQYTASIIRPAATSASVQVRDTRVVSSPTASIPQQAKPAISKETTVLKEQLSAVKVEAAKPHQQQPAQPQTQPPKPPLEGPAEQPMVEQPPLEQPAAVVVSHDQEKLGFMKVLDLYTIDAIKEVMNRRMERKRRTTANPNYSFGFEFTFAIKMLWTSVIINSQSDFDMFVCTRGICHSICNSCHNLCRVTYHSLCQVGDITLPPRHLLI</sequence>
<keyword evidence="1" id="KW-0175">Coiled coil</keyword>
<feature type="region of interest" description="Disordered" evidence="2">
    <location>
        <begin position="370"/>
        <end position="394"/>
    </location>
</feature>
<dbReference type="AlphaFoldDB" id="A0A8S3YLL7"/>
<protein>
    <submittedName>
        <fullName evidence="3">Uncharacterized protein</fullName>
    </submittedName>
</protein>
<feature type="compositionally biased region" description="Polar residues" evidence="2">
    <location>
        <begin position="370"/>
        <end position="387"/>
    </location>
</feature>
<evidence type="ECO:0000313" key="3">
    <source>
        <dbReference type="EMBL" id="CAG5116241.1"/>
    </source>
</evidence>
<organism evidence="3 4">
    <name type="scientific">Candidula unifasciata</name>
    <dbReference type="NCBI Taxonomy" id="100452"/>
    <lineage>
        <taxon>Eukaryota</taxon>
        <taxon>Metazoa</taxon>
        <taxon>Spiralia</taxon>
        <taxon>Lophotrochozoa</taxon>
        <taxon>Mollusca</taxon>
        <taxon>Gastropoda</taxon>
        <taxon>Heterobranchia</taxon>
        <taxon>Euthyneura</taxon>
        <taxon>Panpulmonata</taxon>
        <taxon>Eupulmonata</taxon>
        <taxon>Stylommatophora</taxon>
        <taxon>Helicina</taxon>
        <taxon>Helicoidea</taxon>
        <taxon>Geomitridae</taxon>
        <taxon>Candidula</taxon>
    </lineage>
</organism>
<feature type="non-terminal residue" evidence="3">
    <location>
        <position position="1"/>
    </location>
</feature>
<feature type="region of interest" description="Disordered" evidence="2">
    <location>
        <begin position="410"/>
        <end position="443"/>
    </location>
</feature>
<evidence type="ECO:0000256" key="2">
    <source>
        <dbReference type="SAM" id="MobiDB-lite"/>
    </source>
</evidence>
<dbReference type="OrthoDB" id="336088at2759"/>
<dbReference type="Proteomes" id="UP000678393">
    <property type="component" value="Unassembled WGS sequence"/>
</dbReference>
<evidence type="ECO:0000256" key="1">
    <source>
        <dbReference type="SAM" id="Coils"/>
    </source>
</evidence>
<keyword evidence="4" id="KW-1185">Reference proteome</keyword>
<dbReference type="EMBL" id="CAJHNH020000224">
    <property type="protein sequence ID" value="CAG5116241.1"/>
    <property type="molecule type" value="Genomic_DNA"/>
</dbReference>
<evidence type="ECO:0000313" key="4">
    <source>
        <dbReference type="Proteomes" id="UP000678393"/>
    </source>
</evidence>
<reference evidence="3" key="1">
    <citation type="submission" date="2021-04" db="EMBL/GenBank/DDBJ databases">
        <authorList>
            <consortium name="Molecular Ecology Group"/>
        </authorList>
    </citation>
    <scope>NUCLEOTIDE SEQUENCE</scope>
</reference>
<name>A0A8S3YLL7_9EUPU</name>
<accession>A0A8S3YLL7</accession>
<feature type="coiled-coil region" evidence="1">
    <location>
        <begin position="5"/>
        <end position="73"/>
    </location>
</feature>
<comment type="caution">
    <text evidence="3">The sequence shown here is derived from an EMBL/GenBank/DDBJ whole genome shotgun (WGS) entry which is preliminary data.</text>
</comment>